<dbReference type="KEGG" id="tra:Trad_1383"/>
<comment type="subcellular location">
    <subcellularLocation>
        <location evidence="2">Cytoplasm</location>
    </subcellularLocation>
</comment>
<dbReference type="PANTHER" id="PTHR33515">
    <property type="entry name" value="RIBOSOME-BINDING FACTOR A, CHLOROPLASTIC-RELATED"/>
    <property type="match status" value="1"/>
</dbReference>
<dbReference type="PANTHER" id="PTHR33515:SF1">
    <property type="entry name" value="RIBOSOME-BINDING FACTOR A, CHLOROPLASTIC-RELATED"/>
    <property type="match status" value="1"/>
</dbReference>
<organism evidence="3 4">
    <name type="scientific">Truepera radiovictrix (strain DSM 17093 / CIP 108686 / LMG 22925 / RQ-24)</name>
    <dbReference type="NCBI Taxonomy" id="649638"/>
    <lineage>
        <taxon>Bacteria</taxon>
        <taxon>Thermotogati</taxon>
        <taxon>Deinococcota</taxon>
        <taxon>Deinococci</taxon>
        <taxon>Trueperales</taxon>
        <taxon>Trueperaceae</taxon>
        <taxon>Truepera</taxon>
    </lineage>
</organism>
<dbReference type="InterPro" id="IPR015946">
    <property type="entry name" value="KH_dom-like_a/b"/>
</dbReference>
<dbReference type="HAMAP" id="MF_00003">
    <property type="entry name" value="RbfA"/>
    <property type="match status" value="1"/>
</dbReference>
<dbReference type="HOGENOM" id="CLU_089475_6_4_0"/>
<dbReference type="InterPro" id="IPR000238">
    <property type="entry name" value="RbfA"/>
</dbReference>
<evidence type="ECO:0000313" key="3">
    <source>
        <dbReference type="EMBL" id="ADI14505.1"/>
    </source>
</evidence>
<name>D7CWZ7_TRURR</name>
<dbReference type="GO" id="GO:0043024">
    <property type="term" value="F:ribosomal small subunit binding"/>
    <property type="evidence" value="ECO:0007669"/>
    <property type="project" value="TreeGrafter"/>
</dbReference>
<dbReference type="InterPro" id="IPR023799">
    <property type="entry name" value="RbfA_dom_sf"/>
</dbReference>
<dbReference type="GO" id="GO:0030490">
    <property type="term" value="P:maturation of SSU-rRNA"/>
    <property type="evidence" value="ECO:0007669"/>
    <property type="project" value="UniProtKB-UniRule"/>
</dbReference>
<accession>D7CWZ7</accession>
<dbReference type="Gene3D" id="3.30.300.20">
    <property type="match status" value="1"/>
</dbReference>
<dbReference type="Pfam" id="PF02033">
    <property type="entry name" value="RBFA"/>
    <property type="match status" value="1"/>
</dbReference>
<dbReference type="Proteomes" id="UP000000379">
    <property type="component" value="Chromosome"/>
</dbReference>
<dbReference type="RefSeq" id="WP_013177875.1">
    <property type="nucleotide sequence ID" value="NC_014221.1"/>
</dbReference>
<dbReference type="STRING" id="649638.Trad_1383"/>
<gene>
    <name evidence="2" type="primary">rbfA</name>
    <name evidence="3" type="ordered locus">Trad_1383</name>
</gene>
<dbReference type="AlphaFoldDB" id="D7CWZ7"/>
<dbReference type="PROSITE" id="PS01319">
    <property type="entry name" value="RBFA"/>
    <property type="match status" value="1"/>
</dbReference>
<keyword evidence="4" id="KW-1185">Reference proteome</keyword>
<comment type="similarity">
    <text evidence="2">Belongs to the RbfA family.</text>
</comment>
<dbReference type="GO" id="GO:0005829">
    <property type="term" value="C:cytosol"/>
    <property type="evidence" value="ECO:0007669"/>
    <property type="project" value="TreeGrafter"/>
</dbReference>
<sequence length="98" mass="10839">MDASQRHARALERALAELIPQLKDPRIPVVATIERVRLSADFSAAKVLVSTLREEDEAPLKAALERASGFLQRRLAAAADLRRTPRLSFHTDPAEVLS</sequence>
<comment type="function">
    <text evidence="2">One of several proteins that assist in the late maturation steps of the functional core of the 30S ribosomal subunit. Associates with free 30S ribosomal subunits (but not with 30S subunits that are part of 70S ribosomes or polysomes). Required for efficient processing of 16S rRNA. May interact with the 5'-terminal helix region of 16S rRNA.</text>
</comment>
<evidence type="ECO:0000256" key="2">
    <source>
        <dbReference type="HAMAP-Rule" id="MF_00003"/>
    </source>
</evidence>
<dbReference type="eggNOG" id="COG0858">
    <property type="taxonomic scope" value="Bacteria"/>
</dbReference>
<evidence type="ECO:0000256" key="1">
    <source>
        <dbReference type="ARBA" id="ARBA00022517"/>
    </source>
</evidence>
<dbReference type="OrthoDB" id="70336at2"/>
<dbReference type="InterPro" id="IPR020053">
    <property type="entry name" value="Ribosome-bd_factorA_CS"/>
</dbReference>
<proteinExistence type="inferred from homology"/>
<protein>
    <recommendedName>
        <fullName evidence="2">Ribosome-binding factor A</fullName>
    </recommendedName>
</protein>
<reference evidence="4" key="1">
    <citation type="submission" date="2010-05" db="EMBL/GenBank/DDBJ databases">
        <title>The complete genome of Truepera radiovictris DSM 17093.</title>
        <authorList>
            <consortium name="US DOE Joint Genome Institute (JGI-PGF)"/>
            <person name="Lucas S."/>
            <person name="Copeland A."/>
            <person name="Lapidus A."/>
            <person name="Glavina del Rio T."/>
            <person name="Dalin E."/>
            <person name="Tice H."/>
            <person name="Bruce D."/>
            <person name="Goodwin L."/>
            <person name="Pitluck S."/>
            <person name="Kyrpides N."/>
            <person name="Mavromatis K."/>
            <person name="Ovchinnikova G."/>
            <person name="Munk A.C."/>
            <person name="Detter J.C."/>
            <person name="Han C."/>
            <person name="Tapia R."/>
            <person name="Land M."/>
            <person name="Hauser L."/>
            <person name="Markowitz V."/>
            <person name="Cheng J.-F."/>
            <person name="Hugenholtz P."/>
            <person name="Woyke T."/>
            <person name="Wu D."/>
            <person name="Tindall B."/>
            <person name="Pomrenke H.G."/>
            <person name="Brambilla E."/>
            <person name="Klenk H.-P."/>
            <person name="Eisen J.A."/>
        </authorList>
    </citation>
    <scope>NUCLEOTIDE SEQUENCE [LARGE SCALE GENOMIC DNA]</scope>
    <source>
        <strain evidence="4">DSM 17093 / CIP 108686 / LMG 22925 / RQ-24</strain>
    </source>
</reference>
<comment type="subunit">
    <text evidence="2">Monomer. Binds 30S ribosomal subunits, but not 50S ribosomal subunits or 70S ribosomes.</text>
</comment>
<dbReference type="SUPFAM" id="SSF89919">
    <property type="entry name" value="Ribosome-binding factor A, RbfA"/>
    <property type="match status" value="1"/>
</dbReference>
<dbReference type="NCBIfam" id="TIGR00082">
    <property type="entry name" value="rbfA"/>
    <property type="match status" value="1"/>
</dbReference>
<keyword evidence="2" id="KW-0963">Cytoplasm</keyword>
<dbReference type="EMBL" id="CP002049">
    <property type="protein sequence ID" value="ADI14505.1"/>
    <property type="molecule type" value="Genomic_DNA"/>
</dbReference>
<keyword evidence="1 2" id="KW-0690">Ribosome biogenesis</keyword>
<evidence type="ECO:0000313" key="4">
    <source>
        <dbReference type="Proteomes" id="UP000000379"/>
    </source>
</evidence>
<reference evidence="3 4" key="2">
    <citation type="journal article" date="2011" name="Stand. Genomic Sci.">
        <title>Complete genome sequence of Truepera radiovictrix type strain (RQ-24).</title>
        <authorList>
            <person name="Ivanova N."/>
            <person name="Rohde C."/>
            <person name="Munk C."/>
            <person name="Nolan M."/>
            <person name="Lucas S."/>
            <person name="Del Rio T.G."/>
            <person name="Tice H."/>
            <person name="Deshpande S."/>
            <person name="Cheng J.F."/>
            <person name="Tapia R."/>
            <person name="Han C."/>
            <person name="Goodwin L."/>
            <person name="Pitluck S."/>
            <person name="Liolios K."/>
            <person name="Mavromatis K."/>
            <person name="Mikhailova N."/>
            <person name="Pati A."/>
            <person name="Chen A."/>
            <person name="Palaniappan K."/>
            <person name="Land M."/>
            <person name="Hauser L."/>
            <person name="Chang Y.J."/>
            <person name="Jeffries C.D."/>
            <person name="Brambilla E."/>
            <person name="Rohde M."/>
            <person name="Goker M."/>
            <person name="Tindall B.J."/>
            <person name="Woyke T."/>
            <person name="Bristow J."/>
            <person name="Eisen J.A."/>
            <person name="Markowitz V."/>
            <person name="Hugenholtz P."/>
            <person name="Kyrpides N.C."/>
            <person name="Klenk H.P."/>
            <person name="Lapidus A."/>
        </authorList>
    </citation>
    <scope>NUCLEOTIDE SEQUENCE [LARGE SCALE GENOMIC DNA]</scope>
    <source>
        <strain evidence="4">DSM 17093 / CIP 108686 / LMG 22925 / RQ-24</strain>
    </source>
</reference>